<dbReference type="SUPFAM" id="SSF55469">
    <property type="entry name" value="FMN-dependent nitroreductase-like"/>
    <property type="match status" value="1"/>
</dbReference>
<dbReference type="GO" id="GO:0016491">
    <property type="term" value="F:oxidoreductase activity"/>
    <property type="evidence" value="ECO:0007669"/>
    <property type="project" value="InterPro"/>
</dbReference>
<dbReference type="EMBL" id="SNWR01000001">
    <property type="protein sequence ID" value="TDO36947.1"/>
    <property type="molecule type" value="Genomic_DNA"/>
</dbReference>
<dbReference type="Pfam" id="PF00881">
    <property type="entry name" value="Nitroreductase"/>
    <property type="match status" value="2"/>
</dbReference>
<organism evidence="2 3">
    <name type="scientific">Paractinoplanes brasiliensis</name>
    <dbReference type="NCBI Taxonomy" id="52695"/>
    <lineage>
        <taxon>Bacteria</taxon>
        <taxon>Bacillati</taxon>
        <taxon>Actinomycetota</taxon>
        <taxon>Actinomycetes</taxon>
        <taxon>Micromonosporales</taxon>
        <taxon>Micromonosporaceae</taxon>
        <taxon>Paractinoplanes</taxon>
    </lineage>
</organism>
<dbReference type="AlphaFoldDB" id="A0A4R6JM78"/>
<feature type="domain" description="Nitroreductase" evidence="1">
    <location>
        <begin position="373"/>
        <end position="540"/>
    </location>
</feature>
<dbReference type="Gene3D" id="3.40.50.720">
    <property type="entry name" value="NAD(P)-binding Rossmann-like Domain"/>
    <property type="match status" value="1"/>
</dbReference>
<dbReference type="InterPro" id="IPR052544">
    <property type="entry name" value="Bacteriocin_Proc_Enz"/>
</dbReference>
<reference evidence="2 3" key="1">
    <citation type="submission" date="2019-03" db="EMBL/GenBank/DDBJ databases">
        <title>Sequencing the genomes of 1000 actinobacteria strains.</title>
        <authorList>
            <person name="Klenk H.-P."/>
        </authorList>
    </citation>
    <scope>NUCLEOTIDE SEQUENCE [LARGE SCALE GENOMIC DNA]</scope>
    <source>
        <strain evidence="2 3">DSM 43805</strain>
    </source>
</reference>
<name>A0A4R6JM78_9ACTN</name>
<evidence type="ECO:0000313" key="2">
    <source>
        <dbReference type="EMBL" id="TDO36947.1"/>
    </source>
</evidence>
<accession>A0A4R6JM78</accession>
<dbReference type="Gene3D" id="3.90.930.60">
    <property type="match status" value="1"/>
</dbReference>
<feature type="domain" description="Nitroreductase" evidence="1">
    <location>
        <begin position="614"/>
        <end position="770"/>
    </location>
</feature>
<comment type="caution">
    <text evidence="2">The sequence shown here is derived from an EMBL/GenBank/DDBJ whole genome shotgun (WGS) entry which is preliminary data.</text>
</comment>
<protein>
    <submittedName>
        <fullName evidence="2">SagB-type dehydrogenase family enzyme</fullName>
    </submittedName>
</protein>
<keyword evidence="3" id="KW-1185">Reference proteome</keyword>
<dbReference type="Gene3D" id="3.40.109.10">
    <property type="entry name" value="NADH Oxidase"/>
    <property type="match status" value="2"/>
</dbReference>
<dbReference type="InterPro" id="IPR000415">
    <property type="entry name" value="Nitroreductase-like"/>
</dbReference>
<dbReference type="Proteomes" id="UP000294901">
    <property type="component" value="Unassembled WGS sequence"/>
</dbReference>
<dbReference type="PANTHER" id="PTHR43745:SF2">
    <property type="entry name" value="NITROREDUCTASE MJ1384-RELATED"/>
    <property type="match status" value="1"/>
</dbReference>
<evidence type="ECO:0000259" key="1">
    <source>
        <dbReference type="Pfam" id="PF00881"/>
    </source>
</evidence>
<dbReference type="InterPro" id="IPR029479">
    <property type="entry name" value="Nitroreductase"/>
</dbReference>
<evidence type="ECO:0000313" key="3">
    <source>
        <dbReference type="Proteomes" id="UP000294901"/>
    </source>
</evidence>
<dbReference type="OrthoDB" id="7783880at2"/>
<sequence length="790" mass="82496">MTRAVNIVHAQSIGYAFASDTELTLPRRPRLIPELLICPSPPDGLLFAGAAGTEVIRGSSARQVLPRLLPLLDGRHDLDDLPSALPPLTARQVHDVVALLHSRGLLEDADTGPPAAQDEDTAVASFVGRHIDVTRVNRNRREALARLATARLRLIGEPELCRLLRVQLTGSGVQVLDDDPTVTVVVSTGAAPVVPGDLRDGPLFPIRLGAAEAHLGPILTDGVTACPACLAAVHPHPPGAPAPLRAELWLGLAAHQLVLELTRLGSSVAYRGLRRYVTDPVDGGGEIRLTPRMPGCPACGIPGERWAPDDPRLLGWIYHVGSSMTPRATLALKDHQSHYSGANLQLSTSRTPMMYGVAIPLPEPATAAQPGPLRLAVLATVLAKAAGESGTGHLRRRLAPTGGNLGSSRLWVLARRVEDLDPGAYLYEPHDHSLRRAGDVDDAGALHALDPHGDPPGQLAGDPDCVLLGAGDLAKAYQKYQAFAYRLVHYDAGVALAYIHLVARTLGVTLTEYPDAGHHLAATFGVARRWEFPLPTFAVGLGGRRAEPAATPAIPAPRTASAGRPATLTPPDYTLNAVVPMMQAASAAPAAIRRPTPAPAEILPARSLDQVMTVRRAIRTFAAEPPTAEAARAVVAAAGAVLRARQAAGSARSLVRPVLLVSTDLPGLAAGVYDTVIPGAELTRLSGFSTEDAVESTLQQGLAAAPVTVIIVADLRTALTDRSARGYADQATHAGAAIGAAWLAATERGLVGTAAGGVIPHGLRRAAGFDGFNDCPLLGLHLGLPAADGD</sequence>
<proteinExistence type="predicted"/>
<dbReference type="PANTHER" id="PTHR43745">
    <property type="entry name" value="NITROREDUCTASE MJ1384-RELATED"/>
    <property type="match status" value="1"/>
</dbReference>
<dbReference type="RefSeq" id="WP_133871636.1">
    <property type="nucleotide sequence ID" value="NZ_BOMD01000072.1"/>
</dbReference>
<gene>
    <name evidence="2" type="ORF">C8E87_0537</name>
</gene>